<dbReference type="Pfam" id="PF01190">
    <property type="entry name" value="Pollen_Ole_e_1"/>
    <property type="match status" value="1"/>
</dbReference>
<dbReference type="PANTHER" id="PTHR31614">
    <property type="entry name" value="PROTEIN DOWNSTREAM OF FLC-RELATED"/>
    <property type="match status" value="1"/>
</dbReference>
<dbReference type="AlphaFoldDB" id="A0AAV2ERH4"/>
<proteinExistence type="inferred from homology"/>
<dbReference type="Proteomes" id="UP001497516">
    <property type="component" value="Chromosome 5"/>
</dbReference>
<keyword evidence="3" id="KW-0732">Signal</keyword>
<accession>A0AAV2ERH4</accession>
<feature type="signal peptide" evidence="3">
    <location>
        <begin position="1"/>
        <end position="24"/>
    </location>
</feature>
<evidence type="ECO:0008006" key="6">
    <source>
        <dbReference type="Google" id="ProtNLM"/>
    </source>
</evidence>
<evidence type="ECO:0000256" key="1">
    <source>
        <dbReference type="ARBA" id="ARBA00010049"/>
    </source>
</evidence>
<dbReference type="PROSITE" id="PS00925">
    <property type="entry name" value="OLEEI"/>
    <property type="match status" value="1"/>
</dbReference>
<keyword evidence="2" id="KW-1015">Disulfide bond</keyword>
<protein>
    <recommendedName>
        <fullName evidence="6">Olee1-like protein</fullName>
    </recommendedName>
</protein>
<sequence>MEKVLIVASALICFLLGLVGTGSADTFTVEGKVYCDTCRTQFITRITEFMPDAVVRLECKDREGGSITFSADAISDRHGVYHIPVQGDHEDEICEVFLVKSPRPDCNGIPKPEKNKEDSARVSITKNNGMISGVRRVSPMGFLITKAKPECAEVLRELGITPQGLVP</sequence>
<dbReference type="PANTHER" id="PTHR31614:SF2">
    <property type="entry name" value="F28N24.16 PROTEIN"/>
    <property type="match status" value="1"/>
</dbReference>
<dbReference type="InterPro" id="IPR006040">
    <property type="entry name" value="Allergen_Ole_e_I_CS"/>
</dbReference>
<evidence type="ECO:0000313" key="4">
    <source>
        <dbReference type="EMBL" id="CAL1388307.1"/>
    </source>
</evidence>
<dbReference type="GO" id="GO:0005615">
    <property type="term" value="C:extracellular space"/>
    <property type="evidence" value="ECO:0007669"/>
    <property type="project" value="InterPro"/>
</dbReference>
<evidence type="ECO:0000313" key="5">
    <source>
        <dbReference type="Proteomes" id="UP001497516"/>
    </source>
</evidence>
<keyword evidence="5" id="KW-1185">Reference proteome</keyword>
<comment type="similarity">
    <text evidence="1">Belongs to the Ole e I family.</text>
</comment>
<reference evidence="4 5" key="1">
    <citation type="submission" date="2024-04" db="EMBL/GenBank/DDBJ databases">
        <authorList>
            <person name="Fracassetti M."/>
        </authorList>
    </citation>
    <scope>NUCLEOTIDE SEQUENCE [LARGE SCALE GENOMIC DNA]</scope>
</reference>
<evidence type="ECO:0000256" key="2">
    <source>
        <dbReference type="ARBA" id="ARBA00023157"/>
    </source>
</evidence>
<dbReference type="EMBL" id="OZ034818">
    <property type="protein sequence ID" value="CAL1388307.1"/>
    <property type="molecule type" value="Genomic_DNA"/>
</dbReference>
<evidence type="ECO:0000256" key="3">
    <source>
        <dbReference type="SAM" id="SignalP"/>
    </source>
</evidence>
<feature type="chain" id="PRO_5043427249" description="Olee1-like protein" evidence="3">
    <location>
        <begin position="25"/>
        <end position="167"/>
    </location>
</feature>
<name>A0AAV2ERH4_9ROSI</name>
<organism evidence="4 5">
    <name type="scientific">Linum trigynum</name>
    <dbReference type="NCBI Taxonomy" id="586398"/>
    <lineage>
        <taxon>Eukaryota</taxon>
        <taxon>Viridiplantae</taxon>
        <taxon>Streptophyta</taxon>
        <taxon>Embryophyta</taxon>
        <taxon>Tracheophyta</taxon>
        <taxon>Spermatophyta</taxon>
        <taxon>Magnoliopsida</taxon>
        <taxon>eudicotyledons</taxon>
        <taxon>Gunneridae</taxon>
        <taxon>Pentapetalae</taxon>
        <taxon>rosids</taxon>
        <taxon>fabids</taxon>
        <taxon>Malpighiales</taxon>
        <taxon>Linaceae</taxon>
        <taxon>Linum</taxon>
    </lineage>
</organism>
<gene>
    <name evidence="4" type="ORF">LTRI10_LOCUS29241</name>
</gene>
<dbReference type="InterPro" id="IPR006041">
    <property type="entry name" value="Pollen_Ole_e1_allergen"/>
</dbReference>